<comment type="similarity">
    <text evidence="2">Belongs to the CENP-C/MIF2 family.</text>
</comment>
<dbReference type="AlphaFoldDB" id="A0A5J5PQJ7"/>
<feature type="region of interest" description="Disordered" evidence="4">
    <location>
        <begin position="420"/>
        <end position="494"/>
    </location>
</feature>
<dbReference type="GO" id="GO:0005634">
    <property type="term" value="C:nucleus"/>
    <property type="evidence" value="ECO:0007669"/>
    <property type="project" value="UniProtKB-SubCell"/>
</dbReference>
<protein>
    <recommendedName>
        <fullName evidence="7">Centromere protein C</fullName>
    </recommendedName>
</protein>
<evidence type="ECO:0000256" key="3">
    <source>
        <dbReference type="ARBA" id="ARBA00023242"/>
    </source>
</evidence>
<dbReference type="EMBL" id="CM018224">
    <property type="protein sequence ID" value="KAB2008133.1"/>
    <property type="molecule type" value="Genomic_DNA"/>
</dbReference>
<feature type="compositionally biased region" description="Basic residues" evidence="4">
    <location>
        <begin position="458"/>
        <end position="476"/>
    </location>
</feature>
<evidence type="ECO:0000256" key="2">
    <source>
        <dbReference type="ARBA" id="ARBA00010291"/>
    </source>
</evidence>
<evidence type="ECO:0000313" key="6">
    <source>
        <dbReference type="Proteomes" id="UP000327439"/>
    </source>
</evidence>
<evidence type="ECO:0000256" key="4">
    <source>
        <dbReference type="SAM" id="MobiDB-lite"/>
    </source>
</evidence>
<keyword evidence="3" id="KW-0539">Nucleus</keyword>
<keyword evidence="6" id="KW-1185">Reference proteome</keyword>
<dbReference type="PANTHER" id="PTHR16684">
    <property type="entry name" value="CENTROMERE PROTEIN C"/>
    <property type="match status" value="1"/>
</dbReference>
<accession>A0A5J5PQJ7</accession>
<dbReference type="PANTHER" id="PTHR16684:SF11">
    <property type="entry name" value="CENTROMERE PROTEIN C"/>
    <property type="match status" value="1"/>
</dbReference>
<dbReference type="Proteomes" id="UP000327439">
    <property type="component" value="Chromosome D10"/>
</dbReference>
<feature type="region of interest" description="Disordered" evidence="4">
    <location>
        <begin position="192"/>
        <end position="257"/>
    </location>
</feature>
<dbReference type="GO" id="GO:0051382">
    <property type="term" value="P:kinetochore assembly"/>
    <property type="evidence" value="ECO:0007669"/>
    <property type="project" value="InterPro"/>
</dbReference>
<reference evidence="6" key="1">
    <citation type="journal article" date="2020" name="Nat. Genet.">
        <title>Genomic diversifications of five Gossypium allopolyploid species and their impact on cotton improvement.</title>
        <authorList>
            <person name="Chen Z.J."/>
            <person name="Sreedasyam A."/>
            <person name="Ando A."/>
            <person name="Song Q."/>
            <person name="De Santiago L.M."/>
            <person name="Hulse-Kemp A.M."/>
            <person name="Ding M."/>
            <person name="Ye W."/>
            <person name="Kirkbride R.C."/>
            <person name="Jenkins J."/>
            <person name="Plott C."/>
            <person name="Lovell J."/>
            <person name="Lin Y.M."/>
            <person name="Vaughn R."/>
            <person name="Liu B."/>
            <person name="Simpson S."/>
            <person name="Scheffler B.E."/>
            <person name="Wen L."/>
            <person name="Saski C.A."/>
            <person name="Grover C.E."/>
            <person name="Hu G."/>
            <person name="Conover J.L."/>
            <person name="Carlson J.W."/>
            <person name="Shu S."/>
            <person name="Boston L.B."/>
            <person name="Williams M."/>
            <person name="Peterson D.G."/>
            <person name="McGee K."/>
            <person name="Jones D.C."/>
            <person name="Wendel J.F."/>
            <person name="Stelly D.M."/>
            <person name="Grimwood J."/>
            <person name="Schmutz J."/>
        </authorList>
    </citation>
    <scope>NUCLEOTIDE SEQUENCE [LARGE SCALE GENOMIC DNA]</scope>
    <source>
        <strain evidence="6">cv. 3-79</strain>
    </source>
</reference>
<feature type="region of interest" description="Disordered" evidence="4">
    <location>
        <begin position="270"/>
        <end position="318"/>
    </location>
</feature>
<feature type="compositionally biased region" description="Polar residues" evidence="4">
    <location>
        <begin position="204"/>
        <end position="219"/>
    </location>
</feature>
<feature type="compositionally biased region" description="Basic and acidic residues" evidence="4">
    <location>
        <begin position="220"/>
        <end position="235"/>
    </location>
</feature>
<comment type="subcellular location">
    <subcellularLocation>
        <location evidence="1">Nucleus</location>
    </subcellularLocation>
</comment>
<dbReference type="OrthoDB" id="1939643at2759"/>
<organism evidence="5 6">
    <name type="scientific">Gossypium barbadense</name>
    <name type="common">Sea Island cotton</name>
    <name type="synonym">Hibiscus barbadensis</name>
    <dbReference type="NCBI Taxonomy" id="3634"/>
    <lineage>
        <taxon>Eukaryota</taxon>
        <taxon>Viridiplantae</taxon>
        <taxon>Streptophyta</taxon>
        <taxon>Embryophyta</taxon>
        <taxon>Tracheophyta</taxon>
        <taxon>Spermatophyta</taxon>
        <taxon>Magnoliopsida</taxon>
        <taxon>eudicotyledons</taxon>
        <taxon>Gunneridae</taxon>
        <taxon>Pentapetalae</taxon>
        <taxon>rosids</taxon>
        <taxon>malvids</taxon>
        <taxon>Malvales</taxon>
        <taxon>Malvaceae</taxon>
        <taxon>Malvoideae</taxon>
        <taxon>Gossypium</taxon>
    </lineage>
</organism>
<feature type="region of interest" description="Disordered" evidence="4">
    <location>
        <begin position="37"/>
        <end position="56"/>
    </location>
</feature>
<dbReference type="GO" id="GO:0051315">
    <property type="term" value="P:attachment of mitotic spindle microtubules to kinetochore"/>
    <property type="evidence" value="ECO:0007669"/>
    <property type="project" value="TreeGrafter"/>
</dbReference>
<feature type="compositionally biased region" description="Polar residues" evidence="4">
    <location>
        <begin position="292"/>
        <end position="302"/>
    </location>
</feature>
<dbReference type="GO" id="GO:0000776">
    <property type="term" value="C:kinetochore"/>
    <property type="evidence" value="ECO:0007669"/>
    <property type="project" value="InterPro"/>
</dbReference>
<name>A0A5J5PQJ7_GOSBA</name>
<evidence type="ECO:0000256" key="1">
    <source>
        <dbReference type="ARBA" id="ARBA00004123"/>
    </source>
</evidence>
<dbReference type="GO" id="GO:0019237">
    <property type="term" value="F:centromeric DNA binding"/>
    <property type="evidence" value="ECO:0007669"/>
    <property type="project" value="InterPro"/>
</dbReference>
<proteinExistence type="inferred from homology"/>
<evidence type="ECO:0008006" key="7">
    <source>
        <dbReference type="Google" id="ProtNLM"/>
    </source>
</evidence>
<sequence length="560" mass="62399">MDLDQNIQSMAARPRRPGILRRSVKYKHRYSTPISPVESFEEEIPSPVCNSQPEKSDQNVELQEELSVTNAENKVNELLDHLLTSTCDGDEAISLLQEQLQIKPIDLEKICLPDLQDIRRIDLKASRENLAKPRNSRSDIENLLKGISKRTPKRKAESSVHLLASPTPLRSPLASISLLKKQKLQSDVLSDPFSADDVRRSPVRNASGTESNNRESVQVDTEKELSVSHNNDRRTPQQQPKSSAHHLASPTPPRDPLASISLLHKQMMLSDPESEPFSTDSIDQPPKRNASPIESLNKQSSQVRKKEHNNSHLLRSPLLEANQTATANASSELDGRDFAGLFDKFVNDNARRFDSGINVVSSGSQANLENNSLRRPEVASDSHTIKPNEFGGRVEDIPPEAVVSTQTQVYVEGLTIDNSGAIQKESDESSPAIDEDRSMDGSLKAAESGEQLHENMKGKIKRQPCNKHKGKKHSRRQSLAGSGTTFDPEGRRRSTRIRSRPLEFWKGERFLYGRVHSSLATVIGIKYESPEKGDGGNPTLKVKSFVSDEYKELIELAARF</sequence>
<dbReference type="InterPro" id="IPR028386">
    <property type="entry name" value="CENP-C/Mif2/cnp3"/>
</dbReference>
<gene>
    <name evidence="5" type="ORF">ES319_D10G078000v1</name>
</gene>
<evidence type="ECO:0000313" key="5">
    <source>
        <dbReference type="EMBL" id="KAB2008133.1"/>
    </source>
</evidence>
<feature type="compositionally biased region" description="Basic and acidic residues" evidence="4">
    <location>
        <begin position="372"/>
        <end position="396"/>
    </location>
</feature>
<feature type="region of interest" description="Disordered" evidence="4">
    <location>
        <begin position="371"/>
        <end position="396"/>
    </location>
</feature>
<dbReference type="GO" id="GO:0051455">
    <property type="term" value="P:spindle attachment to meiosis I kinetochore"/>
    <property type="evidence" value="ECO:0007669"/>
    <property type="project" value="TreeGrafter"/>
</dbReference>